<evidence type="ECO:0000259" key="7">
    <source>
        <dbReference type="Pfam" id="PF20684"/>
    </source>
</evidence>
<name>A0ABR3S7B5_9PLEO</name>
<dbReference type="Pfam" id="PF20684">
    <property type="entry name" value="Fung_rhodopsin"/>
    <property type="match status" value="1"/>
</dbReference>
<comment type="caution">
    <text evidence="8">The sequence shown here is derived from an EMBL/GenBank/DDBJ whole genome shotgun (WGS) entry which is preliminary data.</text>
</comment>
<gene>
    <name evidence="8" type="ORF">SLS60_000818</name>
</gene>
<evidence type="ECO:0000256" key="3">
    <source>
        <dbReference type="ARBA" id="ARBA00022989"/>
    </source>
</evidence>
<comment type="similarity">
    <text evidence="5">Belongs to the SAT4 family.</text>
</comment>
<evidence type="ECO:0000256" key="2">
    <source>
        <dbReference type="ARBA" id="ARBA00022692"/>
    </source>
</evidence>
<comment type="subcellular location">
    <subcellularLocation>
        <location evidence="1">Membrane</location>
        <topology evidence="1">Multi-pass membrane protein</topology>
    </subcellularLocation>
</comment>
<reference evidence="8 9" key="1">
    <citation type="submission" date="2024-02" db="EMBL/GenBank/DDBJ databases">
        <title>De novo assembly and annotation of 12 fungi associated with fruit tree decline syndrome in Ontario, Canada.</title>
        <authorList>
            <person name="Sulman M."/>
            <person name="Ellouze W."/>
            <person name="Ilyukhin E."/>
        </authorList>
    </citation>
    <scope>NUCLEOTIDE SEQUENCE [LARGE SCALE GENOMIC DNA]</scope>
    <source>
        <strain evidence="8 9">M42-189</strain>
    </source>
</reference>
<evidence type="ECO:0000256" key="6">
    <source>
        <dbReference type="SAM" id="Phobius"/>
    </source>
</evidence>
<dbReference type="InterPro" id="IPR052337">
    <property type="entry name" value="SAT4-like"/>
</dbReference>
<keyword evidence="9" id="KW-1185">Reference proteome</keyword>
<protein>
    <recommendedName>
        <fullName evidence="7">Rhodopsin domain-containing protein</fullName>
    </recommendedName>
</protein>
<evidence type="ECO:0000256" key="5">
    <source>
        <dbReference type="ARBA" id="ARBA00038359"/>
    </source>
</evidence>
<feature type="transmembrane region" description="Helical" evidence="6">
    <location>
        <begin position="84"/>
        <end position="101"/>
    </location>
</feature>
<dbReference type="EMBL" id="JAKJXO020000001">
    <property type="protein sequence ID" value="KAL1612589.1"/>
    <property type="molecule type" value="Genomic_DNA"/>
</dbReference>
<keyword evidence="2 6" id="KW-0812">Transmembrane</keyword>
<feature type="transmembrane region" description="Helical" evidence="6">
    <location>
        <begin position="27"/>
        <end position="50"/>
    </location>
</feature>
<sequence length="136" mass="15284">MVKISECWPRNKIWDTSLPGKCDQMKWILNISGGFNTLTDWIILLLPIHAVSKLQMDTLKKVLVFLAFTFGMWDVPILLPQGAIMLMFCSAPIFATVGFAVRTQNSGNKDVSWKQPKILLWGPGELASCNLIICFP</sequence>
<proteinExistence type="inferred from homology"/>
<evidence type="ECO:0000256" key="1">
    <source>
        <dbReference type="ARBA" id="ARBA00004141"/>
    </source>
</evidence>
<accession>A0ABR3S7B5</accession>
<keyword evidence="3 6" id="KW-1133">Transmembrane helix</keyword>
<keyword evidence="4 6" id="KW-0472">Membrane</keyword>
<dbReference type="Proteomes" id="UP001521785">
    <property type="component" value="Unassembled WGS sequence"/>
</dbReference>
<dbReference type="PANTHER" id="PTHR33048:SF47">
    <property type="entry name" value="INTEGRAL MEMBRANE PROTEIN-RELATED"/>
    <property type="match status" value="1"/>
</dbReference>
<dbReference type="PANTHER" id="PTHR33048">
    <property type="entry name" value="PTH11-LIKE INTEGRAL MEMBRANE PROTEIN (AFU_ORTHOLOGUE AFUA_5G11245)"/>
    <property type="match status" value="1"/>
</dbReference>
<evidence type="ECO:0000256" key="4">
    <source>
        <dbReference type="ARBA" id="ARBA00023136"/>
    </source>
</evidence>
<evidence type="ECO:0000313" key="8">
    <source>
        <dbReference type="EMBL" id="KAL1612589.1"/>
    </source>
</evidence>
<feature type="domain" description="Rhodopsin" evidence="7">
    <location>
        <begin position="1"/>
        <end position="136"/>
    </location>
</feature>
<evidence type="ECO:0000313" key="9">
    <source>
        <dbReference type="Proteomes" id="UP001521785"/>
    </source>
</evidence>
<organism evidence="8 9">
    <name type="scientific">Paraconiothyrium brasiliense</name>
    <dbReference type="NCBI Taxonomy" id="300254"/>
    <lineage>
        <taxon>Eukaryota</taxon>
        <taxon>Fungi</taxon>
        <taxon>Dikarya</taxon>
        <taxon>Ascomycota</taxon>
        <taxon>Pezizomycotina</taxon>
        <taxon>Dothideomycetes</taxon>
        <taxon>Pleosporomycetidae</taxon>
        <taxon>Pleosporales</taxon>
        <taxon>Massarineae</taxon>
        <taxon>Didymosphaeriaceae</taxon>
        <taxon>Paraconiothyrium</taxon>
    </lineage>
</organism>
<dbReference type="InterPro" id="IPR049326">
    <property type="entry name" value="Rhodopsin_dom_fungi"/>
</dbReference>